<evidence type="ECO:0000313" key="1">
    <source>
        <dbReference type="EMBL" id="EYC38746.1"/>
    </source>
</evidence>
<dbReference type="AlphaFoldDB" id="A0A016WGK5"/>
<keyword evidence="2" id="KW-1185">Reference proteome</keyword>
<accession>A0A016WGK5</accession>
<organism evidence="1 2">
    <name type="scientific">Ancylostoma ceylanicum</name>
    <dbReference type="NCBI Taxonomy" id="53326"/>
    <lineage>
        <taxon>Eukaryota</taxon>
        <taxon>Metazoa</taxon>
        <taxon>Ecdysozoa</taxon>
        <taxon>Nematoda</taxon>
        <taxon>Chromadorea</taxon>
        <taxon>Rhabditida</taxon>
        <taxon>Rhabditina</taxon>
        <taxon>Rhabditomorpha</taxon>
        <taxon>Strongyloidea</taxon>
        <taxon>Ancylostomatidae</taxon>
        <taxon>Ancylostomatinae</taxon>
        <taxon>Ancylostoma</taxon>
    </lineage>
</organism>
<proteinExistence type="predicted"/>
<gene>
    <name evidence="1" type="primary">Acey_s0699.g1634</name>
    <name evidence="1" type="ORF">Y032_0699g1634</name>
</gene>
<dbReference type="EMBL" id="JARK01000299">
    <property type="protein sequence ID" value="EYC38746.1"/>
    <property type="molecule type" value="Genomic_DNA"/>
</dbReference>
<dbReference type="Proteomes" id="UP000024635">
    <property type="component" value="Unassembled WGS sequence"/>
</dbReference>
<comment type="caution">
    <text evidence="1">The sequence shown here is derived from an EMBL/GenBank/DDBJ whole genome shotgun (WGS) entry which is preliminary data.</text>
</comment>
<reference evidence="2" key="1">
    <citation type="journal article" date="2015" name="Nat. Genet.">
        <title>The genome and transcriptome of the zoonotic hookworm Ancylostoma ceylanicum identify infection-specific gene families.</title>
        <authorList>
            <person name="Schwarz E.M."/>
            <person name="Hu Y."/>
            <person name="Antoshechkin I."/>
            <person name="Miller M.M."/>
            <person name="Sternberg P.W."/>
            <person name="Aroian R.V."/>
        </authorList>
    </citation>
    <scope>NUCLEOTIDE SEQUENCE</scope>
    <source>
        <strain evidence="2">HY135</strain>
    </source>
</reference>
<evidence type="ECO:0000313" key="2">
    <source>
        <dbReference type="Proteomes" id="UP000024635"/>
    </source>
</evidence>
<sequence length="151" mass="17394">MKSTNGSFSISVTVRRKSRFRGAPRDDETLKLIRSVEQREQLTSELARQCRETIKEDLKERRAAAWAEAAEAWRSIHNTCPDSANRKTKMTALRRSDGSISPSRRVMEKVIYDFYSDLFDSHAHLPHIISGRMDMSSCRFCLPKSDMPSIR</sequence>
<protein>
    <submittedName>
        <fullName evidence="1">Uncharacterized protein</fullName>
    </submittedName>
</protein>
<name>A0A016WGK5_9BILA</name>